<accession>A0ABN3UVD4</accession>
<dbReference type="RefSeq" id="WP_344458057.1">
    <property type="nucleotide sequence ID" value="NZ_BAAATZ010000037.1"/>
</dbReference>
<sequence length="281" mass="31671">MSHASYESDPDALRAHFAIELRRQRTRAGLSMNGLAKALGCTAQWISQLEQTEKPVPEQTAFDLDTCFKTEGWEENDGLFIRVYRAIQRAGRRRVLHQGFGEFLRHEAKSIGIRGFAAQIVPGLLQLEDYARALMDPAELSETLDARVAGRMERQSIFTRDLPPKALYVLDESVFRRPVGGPKVMAAQIDHLIGMAQSPQVQIRILPFDRITPVALIGGFILLSFEREPELMYIESASFSQLVDSREVLFNAGVDFNTMMGEALSQADSIAFMSRIREEYM</sequence>
<protein>
    <submittedName>
        <fullName evidence="2">Helix-turn-helix transcriptional regulator</fullName>
    </submittedName>
</protein>
<dbReference type="InterPro" id="IPR001387">
    <property type="entry name" value="Cro/C1-type_HTH"/>
</dbReference>
<dbReference type="Pfam" id="PF19054">
    <property type="entry name" value="DUF5753"/>
    <property type="match status" value="1"/>
</dbReference>
<dbReference type="Gene3D" id="1.10.260.40">
    <property type="entry name" value="lambda repressor-like DNA-binding domains"/>
    <property type="match status" value="1"/>
</dbReference>
<organism evidence="2 3">
    <name type="scientific">Actinocorallia aurantiaca</name>
    <dbReference type="NCBI Taxonomy" id="46204"/>
    <lineage>
        <taxon>Bacteria</taxon>
        <taxon>Bacillati</taxon>
        <taxon>Actinomycetota</taxon>
        <taxon>Actinomycetes</taxon>
        <taxon>Streptosporangiales</taxon>
        <taxon>Thermomonosporaceae</taxon>
        <taxon>Actinocorallia</taxon>
    </lineage>
</organism>
<dbReference type="EMBL" id="BAAATZ010000037">
    <property type="protein sequence ID" value="GAA2738453.1"/>
    <property type="molecule type" value="Genomic_DNA"/>
</dbReference>
<keyword evidence="3" id="KW-1185">Reference proteome</keyword>
<dbReference type="Proteomes" id="UP001501842">
    <property type="component" value="Unassembled WGS sequence"/>
</dbReference>
<evidence type="ECO:0000259" key="1">
    <source>
        <dbReference type="SMART" id="SM00530"/>
    </source>
</evidence>
<evidence type="ECO:0000313" key="2">
    <source>
        <dbReference type="EMBL" id="GAA2738453.1"/>
    </source>
</evidence>
<gene>
    <name evidence="2" type="ORF">GCM10010439_72570</name>
</gene>
<name>A0ABN3UVD4_9ACTN</name>
<dbReference type="CDD" id="cd00093">
    <property type="entry name" value="HTH_XRE"/>
    <property type="match status" value="1"/>
</dbReference>
<comment type="caution">
    <text evidence="2">The sequence shown here is derived from an EMBL/GenBank/DDBJ whole genome shotgun (WGS) entry which is preliminary data.</text>
</comment>
<dbReference type="SUPFAM" id="SSF47413">
    <property type="entry name" value="lambda repressor-like DNA-binding domains"/>
    <property type="match status" value="1"/>
</dbReference>
<feature type="domain" description="HTH cro/C1-type" evidence="1">
    <location>
        <begin position="20"/>
        <end position="75"/>
    </location>
</feature>
<dbReference type="InterPro" id="IPR010982">
    <property type="entry name" value="Lambda_DNA-bd_dom_sf"/>
</dbReference>
<evidence type="ECO:0000313" key="3">
    <source>
        <dbReference type="Proteomes" id="UP001501842"/>
    </source>
</evidence>
<reference evidence="2 3" key="1">
    <citation type="journal article" date="2019" name="Int. J. Syst. Evol. Microbiol.">
        <title>The Global Catalogue of Microorganisms (GCM) 10K type strain sequencing project: providing services to taxonomists for standard genome sequencing and annotation.</title>
        <authorList>
            <consortium name="The Broad Institute Genomics Platform"/>
            <consortium name="The Broad Institute Genome Sequencing Center for Infectious Disease"/>
            <person name="Wu L."/>
            <person name="Ma J."/>
        </authorList>
    </citation>
    <scope>NUCLEOTIDE SEQUENCE [LARGE SCALE GENOMIC DNA]</scope>
    <source>
        <strain evidence="2 3">JCM 8201</strain>
    </source>
</reference>
<dbReference type="Pfam" id="PF13560">
    <property type="entry name" value="HTH_31"/>
    <property type="match status" value="1"/>
</dbReference>
<proteinExistence type="predicted"/>
<dbReference type="SMART" id="SM00530">
    <property type="entry name" value="HTH_XRE"/>
    <property type="match status" value="1"/>
</dbReference>
<dbReference type="InterPro" id="IPR043917">
    <property type="entry name" value="DUF5753"/>
</dbReference>